<name>A0A075FI88_9EURY</name>
<dbReference type="AlphaFoldDB" id="A0A075FI88"/>
<sequence length="132" mass="14160">MPCLGLSMPHLQFANHAIAAMNARIPGATTVVSVLETGFGSTRWSCPVFSLDITEFSILLYDSENSLWCRATKISRYKPTSTVLPPVTSRNAPSNAISGDMLDPMNNCVKPAKKKSTESALAIVKTESQGGN</sequence>
<reference evidence="1" key="1">
    <citation type="journal article" date="2014" name="Genome Biol. Evol.">
        <title>Pangenome evidence for extensive interdomain horizontal transfer affecting lineage core and shell genes in uncultured planktonic thaumarchaeota and euryarchaeota.</title>
        <authorList>
            <person name="Deschamps P."/>
            <person name="Zivanovic Y."/>
            <person name="Moreira D."/>
            <person name="Rodriguez-Valera F."/>
            <person name="Lopez-Garcia P."/>
        </authorList>
    </citation>
    <scope>NUCLEOTIDE SEQUENCE</scope>
</reference>
<accession>A0A075FI88</accession>
<evidence type="ECO:0000313" key="1">
    <source>
        <dbReference type="EMBL" id="AIE91165.1"/>
    </source>
</evidence>
<organism evidence="1">
    <name type="scientific">uncultured marine group II/III euryarchaeote AD1000_108_A02</name>
    <dbReference type="NCBI Taxonomy" id="1457715"/>
    <lineage>
        <taxon>Archaea</taxon>
        <taxon>Methanobacteriati</taxon>
        <taxon>Methanobacteriota</taxon>
        <taxon>environmental samples</taxon>
    </lineage>
</organism>
<dbReference type="EMBL" id="KF900329">
    <property type="protein sequence ID" value="AIE91165.1"/>
    <property type="molecule type" value="Genomic_DNA"/>
</dbReference>
<protein>
    <submittedName>
        <fullName evidence="1">Uncharacterized protein</fullName>
    </submittedName>
</protein>
<proteinExistence type="predicted"/>